<reference evidence="1" key="1">
    <citation type="journal article" date="2015" name="Nature">
        <title>Complex archaea that bridge the gap between prokaryotes and eukaryotes.</title>
        <authorList>
            <person name="Spang A."/>
            <person name="Saw J.H."/>
            <person name="Jorgensen S.L."/>
            <person name="Zaremba-Niedzwiedzka K."/>
            <person name="Martijn J."/>
            <person name="Lind A.E."/>
            <person name="van Eijk R."/>
            <person name="Schleper C."/>
            <person name="Guy L."/>
            <person name="Ettema T.J."/>
        </authorList>
    </citation>
    <scope>NUCLEOTIDE SEQUENCE</scope>
</reference>
<comment type="caution">
    <text evidence="1">The sequence shown here is derived from an EMBL/GenBank/DDBJ whole genome shotgun (WGS) entry which is preliminary data.</text>
</comment>
<feature type="non-terminal residue" evidence="1">
    <location>
        <position position="1"/>
    </location>
</feature>
<sequence length="114" mass="12572">AGVMNNWGYSKLTRGDYAEAERLFGEAIKYDRDMFTAKNNLVLARGAQRKYDLPVVPMSQIEQAQLLHTMALTAIKQGDVALGRGLLREAVDTHPQHFEAAARSLAALEANVTN</sequence>
<dbReference type="EMBL" id="LAZR01051807">
    <property type="protein sequence ID" value="KKK84377.1"/>
    <property type="molecule type" value="Genomic_DNA"/>
</dbReference>
<protein>
    <recommendedName>
        <fullName evidence="2">Tetratricopeptide repeat protein</fullName>
    </recommendedName>
</protein>
<proteinExistence type="predicted"/>
<dbReference type="InterPro" id="IPR011990">
    <property type="entry name" value="TPR-like_helical_dom_sf"/>
</dbReference>
<evidence type="ECO:0000313" key="1">
    <source>
        <dbReference type="EMBL" id="KKK84377.1"/>
    </source>
</evidence>
<evidence type="ECO:0008006" key="2">
    <source>
        <dbReference type="Google" id="ProtNLM"/>
    </source>
</evidence>
<dbReference type="SUPFAM" id="SSF48452">
    <property type="entry name" value="TPR-like"/>
    <property type="match status" value="1"/>
</dbReference>
<dbReference type="AlphaFoldDB" id="A0A0F8YSJ0"/>
<gene>
    <name evidence="1" type="ORF">LCGC14_2783970</name>
</gene>
<dbReference type="Gene3D" id="1.25.40.10">
    <property type="entry name" value="Tetratricopeptide repeat domain"/>
    <property type="match status" value="1"/>
</dbReference>
<organism evidence="1">
    <name type="scientific">marine sediment metagenome</name>
    <dbReference type="NCBI Taxonomy" id="412755"/>
    <lineage>
        <taxon>unclassified sequences</taxon>
        <taxon>metagenomes</taxon>
        <taxon>ecological metagenomes</taxon>
    </lineage>
</organism>
<accession>A0A0F8YSJ0</accession>
<name>A0A0F8YSJ0_9ZZZZ</name>